<reference evidence="6 7" key="1">
    <citation type="submission" date="2014-06" db="EMBL/GenBank/DDBJ databases">
        <title>Evolutionary Origins and Diversification of the Mycorrhizal Mutualists.</title>
        <authorList>
            <consortium name="DOE Joint Genome Institute"/>
            <consortium name="Mycorrhizal Genomics Consortium"/>
            <person name="Kohler A."/>
            <person name="Kuo A."/>
            <person name="Nagy L.G."/>
            <person name="Floudas D."/>
            <person name="Copeland A."/>
            <person name="Barry K.W."/>
            <person name="Cichocki N."/>
            <person name="Veneault-Fourrey C."/>
            <person name="LaButti K."/>
            <person name="Lindquist E.A."/>
            <person name="Lipzen A."/>
            <person name="Lundell T."/>
            <person name="Morin E."/>
            <person name="Murat C."/>
            <person name="Riley R."/>
            <person name="Ohm R."/>
            <person name="Sun H."/>
            <person name="Tunlid A."/>
            <person name="Henrissat B."/>
            <person name="Grigoriev I.V."/>
            <person name="Hibbett D.S."/>
            <person name="Martin F."/>
        </authorList>
    </citation>
    <scope>NUCLEOTIDE SEQUENCE [LARGE SCALE GENOMIC DNA]</scope>
    <source>
        <strain evidence="6 7">SS14</strain>
    </source>
</reference>
<organism evidence="6 7">
    <name type="scientific">Sphaerobolus stellatus (strain SS14)</name>
    <dbReference type="NCBI Taxonomy" id="990650"/>
    <lineage>
        <taxon>Eukaryota</taxon>
        <taxon>Fungi</taxon>
        <taxon>Dikarya</taxon>
        <taxon>Basidiomycota</taxon>
        <taxon>Agaricomycotina</taxon>
        <taxon>Agaricomycetes</taxon>
        <taxon>Phallomycetidae</taxon>
        <taxon>Geastrales</taxon>
        <taxon>Sphaerobolaceae</taxon>
        <taxon>Sphaerobolus</taxon>
    </lineage>
</organism>
<evidence type="ECO:0000313" key="6">
    <source>
        <dbReference type="EMBL" id="KIJ37134.1"/>
    </source>
</evidence>
<dbReference type="InterPro" id="IPR001000">
    <property type="entry name" value="GH10_dom"/>
</dbReference>
<dbReference type="SUPFAM" id="SSF51445">
    <property type="entry name" value="(Trans)glycosidases"/>
    <property type="match status" value="1"/>
</dbReference>
<protein>
    <submittedName>
        <fullName evidence="6">Glycoside hydrolase family 10 protein</fullName>
    </submittedName>
</protein>
<keyword evidence="3" id="KW-0119">Carbohydrate metabolism</keyword>
<evidence type="ECO:0000256" key="1">
    <source>
        <dbReference type="ARBA" id="ARBA00007495"/>
    </source>
</evidence>
<keyword evidence="7" id="KW-1185">Reference proteome</keyword>
<evidence type="ECO:0000259" key="5">
    <source>
        <dbReference type="PROSITE" id="PS51760"/>
    </source>
</evidence>
<dbReference type="EMBL" id="KN837172">
    <property type="protein sequence ID" value="KIJ37134.1"/>
    <property type="molecule type" value="Genomic_DNA"/>
</dbReference>
<dbReference type="InterPro" id="IPR017853">
    <property type="entry name" value="GH"/>
</dbReference>
<keyword evidence="4" id="KW-0624">Polysaccharide degradation</keyword>
<feature type="non-terminal residue" evidence="6">
    <location>
        <position position="1"/>
    </location>
</feature>
<evidence type="ECO:0000256" key="4">
    <source>
        <dbReference type="ARBA" id="ARBA00023326"/>
    </source>
</evidence>
<dbReference type="Gene3D" id="3.20.20.80">
    <property type="entry name" value="Glycosidases"/>
    <property type="match status" value="1"/>
</dbReference>
<dbReference type="OrthoDB" id="3055998at2759"/>
<dbReference type="GO" id="GO:0000272">
    <property type="term" value="P:polysaccharide catabolic process"/>
    <property type="evidence" value="ECO:0007669"/>
    <property type="project" value="UniProtKB-KW"/>
</dbReference>
<dbReference type="PROSITE" id="PS51760">
    <property type="entry name" value="GH10_2"/>
    <property type="match status" value="1"/>
</dbReference>
<name>A0A0C9UQV2_SPHS4</name>
<feature type="domain" description="GH10" evidence="5">
    <location>
        <begin position="1"/>
        <end position="86"/>
    </location>
</feature>
<gene>
    <name evidence="6" type="ORF">M422DRAFT_178556</name>
</gene>
<keyword evidence="2 6" id="KW-0378">Hydrolase</keyword>
<proteinExistence type="inferred from homology"/>
<evidence type="ECO:0000313" key="7">
    <source>
        <dbReference type="Proteomes" id="UP000054279"/>
    </source>
</evidence>
<comment type="similarity">
    <text evidence="1">Belongs to the glycosyl hydrolase 10 (cellulase F) family.</text>
</comment>
<evidence type="ECO:0000256" key="2">
    <source>
        <dbReference type="ARBA" id="ARBA00022801"/>
    </source>
</evidence>
<dbReference type="HOGENOM" id="CLU_020161_11_1_1"/>
<sequence length="88" mass="9321">GASGIQAALTLLASVDVDLTTTERDIAGALANDYVAIVKACLAVSKCVSITSWDVYDMNSWRTSSTLLLFDRKYNAKAAYNSVISALG</sequence>
<accession>A0A0C9UQV2</accession>
<dbReference type="Proteomes" id="UP000054279">
    <property type="component" value="Unassembled WGS sequence"/>
</dbReference>
<dbReference type="Pfam" id="PF00331">
    <property type="entry name" value="Glyco_hydro_10"/>
    <property type="match status" value="1"/>
</dbReference>
<dbReference type="AlphaFoldDB" id="A0A0C9UQV2"/>
<evidence type="ECO:0000256" key="3">
    <source>
        <dbReference type="ARBA" id="ARBA00023277"/>
    </source>
</evidence>
<dbReference type="GO" id="GO:0031176">
    <property type="term" value="F:endo-1,4-beta-xylanase activity"/>
    <property type="evidence" value="ECO:0007669"/>
    <property type="project" value="UniProtKB-ARBA"/>
</dbReference>